<organism evidence="15 17">
    <name type="scientific">Didymodactylos carnosus</name>
    <dbReference type="NCBI Taxonomy" id="1234261"/>
    <lineage>
        <taxon>Eukaryota</taxon>
        <taxon>Metazoa</taxon>
        <taxon>Spiralia</taxon>
        <taxon>Gnathifera</taxon>
        <taxon>Rotifera</taxon>
        <taxon>Eurotatoria</taxon>
        <taxon>Bdelloidea</taxon>
        <taxon>Philodinida</taxon>
        <taxon>Philodinidae</taxon>
        <taxon>Didymodactylos</taxon>
    </lineage>
</organism>
<sequence>MFISFFIDSILSLNKLSFDITIPEEQPKDTIIYDLSHEFRQRNKTLVDFKFLRPCPYFYFKTTTGQLLLSEKHDREYLCSIQRICTCSRCQIKCDLLARTIKDTTIIELNVELQDLNDHIPHFSKNYYLIQILENVPIGYKIQLEQAQDLDTGFHSIVNYTLKTLNEQEFEQSIKSLNSSTFREKRSSSSFPFELYFDRIHHLLTLVVLEELDYESDIKSYFGILRAEDGDHQYDEALIKIQVLDVIDTPPRFTQIAYRFRLLENSNLSTLVGYVNATDLDINDKIVYSISPTDDEDTRGTFTVNKLTGEIGLKSSVDYERRSYYRLTIEAHDLSSLSSYAYVDIDIINVDDNSPIIQISIPKLLRTSSSTELRVTENSPIPLTLLQLYCYDPDGISTFLTLKMASSIETDDYFKLRKIDDQSYDLVLESPFDREEIGNKVQLEFCVNNDIRTITNVTIIILDENDCEPRFEQNNYEIKLTENNLYPKFVLRFTANDPDEGDNGQIKYDMTLIEINHKNSVDSESHFSLNDSTGELSVLTKLDREYISIYSYKLCAKDQGQLISLRSCTTLIILVLDLNDNIPLFPSSILNIEIYENLEQNDYITQIQAKDADQDENGTITYKFQNKTILIDINSFDGRITATTTVIDREQMEFLTVVIVACDNGKSLRLCSTCTLNVHILDRNDNKPLLLYPSPFGIVFIDLSQQLKPFQLRSQDLDSDTPNNVIDYSITGGSLSSKLLLNKTSGQLFLRNKTSSILFGTLDICLSDQGQPLSLVTFYTLTFLIHDNSTNATVYLKSLKISSSTFTTVSYSSLFYFSIFCTCLVLIIVLPLLFLLLKDRRRKQMKNKSSVNTHDNYSNPLMKQQQSSFYTNSDTINTLTTNTPASSVTLSTRSSLPPETKTVQMRVQYNDKKHPSSAIYDTYYSFQGTDM</sequence>
<dbReference type="GO" id="GO:0007156">
    <property type="term" value="P:homophilic cell adhesion via plasma membrane adhesion molecules"/>
    <property type="evidence" value="ECO:0007669"/>
    <property type="project" value="InterPro"/>
</dbReference>
<keyword evidence="11" id="KW-0325">Glycoprotein</keyword>
<dbReference type="Proteomes" id="UP000663829">
    <property type="component" value="Unassembled WGS sequence"/>
</dbReference>
<dbReference type="CDD" id="cd11304">
    <property type="entry name" value="Cadherin_repeat"/>
    <property type="match status" value="5"/>
</dbReference>
<keyword evidence="5" id="KW-0732">Signal</keyword>
<dbReference type="SMART" id="SM00112">
    <property type="entry name" value="CA"/>
    <property type="match status" value="5"/>
</dbReference>
<dbReference type="InterPro" id="IPR020894">
    <property type="entry name" value="Cadherin_CS"/>
</dbReference>
<evidence type="ECO:0000256" key="4">
    <source>
        <dbReference type="ARBA" id="ARBA00022723"/>
    </source>
</evidence>
<proteinExistence type="predicted"/>
<comment type="caution">
    <text evidence="15">The sequence shown here is derived from an EMBL/GenBank/DDBJ whole genome shotgun (WGS) entry which is preliminary data.</text>
</comment>
<dbReference type="GO" id="GO:0008013">
    <property type="term" value="F:beta-catenin binding"/>
    <property type="evidence" value="ECO:0007669"/>
    <property type="project" value="TreeGrafter"/>
</dbReference>
<dbReference type="GO" id="GO:0005509">
    <property type="term" value="F:calcium ion binding"/>
    <property type="evidence" value="ECO:0007669"/>
    <property type="project" value="UniProtKB-UniRule"/>
</dbReference>
<dbReference type="GO" id="GO:0016477">
    <property type="term" value="P:cell migration"/>
    <property type="evidence" value="ECO:0007669"/>
    <property type="project" value="TreeGrafter"/>
</dbReference>
<evidence type="ECO:0000256" key="10">
    <source>
        <dbReference type="ARBA" id="ARBA00023136"/>
    </source>
</evidence>
<comment type="subcellular location">
    <subcellularLocation>
        <location evidence="1">Cell membrane</location>
        <topology evidence="1">Single-pass type I membrane protein</topology>
    </subcellularLocation>
</comment>
<dbReference type="InterPro" id="IPR015919">
    <property type="entry name" value="Cadherin-like_sf"/>
</dbReference>
<feature type="domain" description="Cadherin" evidence="14">
    <location>
        <begin position="586"/>
        <end position="690"/>
    </location>
</feature>
<evidence type="ECO:0000256" key="5">
    <source>
        <dbReference type="ARBA" id="ARBA00022729"/>
    </source>
</evidence>
<reference evidence="15" key="1">
    <citation type="submission" date="2021-02" db="EMBL/GenBank/DDBJ databases">
        <authorList>
            <person name="Nowell W R."/>
        </authorList>
    </citation>
    <scope>NUCLEOTIDE SEQUENCE</scope>
</reference>
<evidence type="ECO:0000256" key="8">
    <source>
        <dbReference type="ARBA" id="ARBA00022889"/>
    </source>
</evidence>
<accession>A0A814JTV0</accession>
<evidence type="ECO:0000313" key="15">
    <source>
        <dbReference type="EMBL" id="CAF1040283.1"/>
    </source>
</evidence>
<feature type="domain" description="Cadherin" evidence="14">
    <location>
        <begin position="124"/>
        <end position="253"/>
    </location>
</feature>
<dbReference type="FunFam" id="2.60.40.60:FF:000123">
    <property type="entry name" value="Protocadherin beta 4"/>
    <property type="match status" value="1"/>
</dbReference>
<dbReference type="Pfam" id="PF00028">
    <property type="entry name" value="Cadherin"/>
    <property type="match status" value="3"/>
</dbReference>
<evidence type="ECO:0000256" key="1">
    <source>
        <dbReference type="ARBA" id="ARBA00004251"/>
    </source>
</evidence>
<gene>
    <name evidence="15" type="ORF">GPM918_LOCUS15741</name>
    <name evidence="16" type="ORF">SRO942_LOCUS15741</name>
</gene>
<dbReference type="PROSITE" id="PS50268">
    <property type="entry name" value="CADHERIN_2"/>
    <property type="match status" value="5"/>
</dbReference>
<keyword evidence="10 13" id="KW-0472">Membrane</keyword>
<evidence type="ECO:0000256" key="13">
    <source>
        <dbReference type="SAM" id="Phobius"/>
    </source>
</evidence>
<dbReference type="Gene3D" id="2.60.40.60">
    <property type="entry name" value="Cadherins"/>
    <property type="match status" value="6"/>
</dbReference>
<keyword evidence="9 13" id="KW-1133">Transmembrane helix</keyword>
<dbReference type="SUPFAM" id="SSF49313">
    <property type="entry name" value="Cadherin-like"/>
    <property type="match status" value="6"/>
</dbReference>
<dbReference type="InterPro" id="IPR039808">
    <property type="entry name" value="Cadherin"/>
</dbReference>
<name>A0A814JTV0_9BILA</name>
<dbReference type="PANTHER" id="PTHR24027">
    <property type="entry name" value="CADHERIN-23"/>
    <property type="match status" value="1"/>
</dbReference>
<evidence type="ECO:0000256" key="6">
    <source>
        <dbReference type="ARBA" id="ARBA00022737"/>
    </source>
</evidence>
<dbReference type="PRINTS" id="PR00205">
    <property type="entry name" value="CADHERIN"/>
</dbReference>
<dbReference type="FunFam" id="2.60.40.60:FF:000002">
    <property type="entry name" value="Protocadherin alpha 2"/>
    <property type="match status" value="2"/>
</dbReference>
<evidence type="ECO:0000256" key="12">
    <source>
        <dbReference type="PROSITE-ProRule" id="PRU00043"/>
    </source>
</evidence>
<feature type="transmembrane region" description="Helical" evidence="13">
    <location>
        <begin position="814"/>
        <end position="837"/>
    </location>
</feature>
<evidence type="ECO:0000256" key="11">
    <source>
        <dbReference type="ARBA" id="ARBA00023180"/>
    </source>
</evidence>
<dbReference type="EMBL" id="CAJNOQ010004008">
    <property type="protein sequence ID" value="CAF1040283.1"/>
    <property type="molecule type" value="Genomic_DNA"/>
</dbReference>
<dbReference type="OrthoDB" id="6252479at2759"/>
<keyword evidence="17" id="KW-1185">Reference proteome</keyword>
<evidence type="ECO:0000256" key="9">
    <source>
        <dbReference type="ARBA" id="ARBA00022989"/>
    </source>
</evidence>
<dbReference type="Proteomes" id="UP000681722">
    <property type="component" value="Unassembled WGS sequence"/>
</dbReference>
<dbReference type="GO" id="GO:0045296">
    <property type="term" value="F:cadherin binding"/>
    <property type="evidence" value="ECO:0007669"/>
    <property type="project" value="TreeGrafter"/>
</dbReference>
<dbReference type="PANTHER" id="PTHR24027:SF438">
    <property type="entry name" value="CADHERIN 23"/>
    <property type="match status" value="1"/>
</dbReference>
<keyword evidence="8" id="KW-0130">Cell adhesion</keyword>
<keyword evidence="6" id="KW-0677">Repeat</keyword>
<keyword evidence="4" id="KW-0479">Metal-binding</keyword>
<keyword evidence="3 13" id="KW-0812">Transmembrane</keyword>
<evidence type="ECO:0000256" key="3">
    <source>
        <dbReference type="ARBA" id="ARBA00022692"/>
    </source>
</evidence>
<feature type="domain" description="Cadherin" evidence="14">
    <location>
        <begin position="254"/>
        <end position="357"/>
    </location>
</feature>
<keyword evidence="7 12" id="KW-0106">Calcium</keyword>
<protein>
    <recommendedName>
        <fullName evidence="14">Cadherin domain-containing protein</fullName>
    </recommendedName>
</protein>
<evidence type="ECO:0000313" key="17">
    <source>
        <dbReference type="Proteomes" id="UP000663829"/>
    </source>
</evidence>
<dbReference type="EMBL" id="CAJOBC010004008">
    <property type="protein sequence ID" value="CAF3810550.1"/>
    <property type="molecule type" value="Genomic_DNA"/>
</dbReference>
<dbReference type="GO" id="GO:0016342">
    <property type="term" value="C:catenin complex"/>
    <property type="evidence" value="ECO:0007669"/>
    <property type="project" value="TreeGrafter"/>
</dbReference>
<evidence type="ECO:0000256" key="7">
    <source>
        <dbReference type="ARBA" id="ARBA00022837"/>
    </source>
</evidence>
<feature type="domain" description="Cadherin" evidence="14">
    <location>
        <begin position="367"/>
        <end position="471"/>
    </location>
</feature>
<keyword evidence="2" id="KW-1003">Cell membrane</keyword>
<feature type="domain" description="Cadherin" evidence="14">
    <location>
        <begin position="472"/>
        <end position="585"/>
    </location>
</feature>
<dbReference type="AlphaFoldDB" id="A0A814JTV0"/>
<dbReference type="PROSITE" id="PS00232">
    <property type="entry name" value="CADHERIN_1"/>
    <property type="match status" value="2"/>
</dbReference>
<evidence type="ECO:0000313" key="16">
    <source>
        <dbReference type="EMBL" id="CAF3810550.1"/>
    </source>
</evidence>
<evidence type="ECO:0000259" key="14">
    <source>
        <dbReference type="PROSITE" id="PS50268"/>
    </source>
</evidence>
<evidence type="ECO:0000256" key="2">
    <source>
        <dbReference type="ARBA" id="ARBA00022475"/>
    </source>
</evidence>
<dbReference type="InterPro" id="IPR002126">
    <property type="entry name" value="Cadherin-like_dom"/>
</dbReference>